<sequence length="152" mass="16562">MARSFFSIAAMASMLTACADPTGPVFGDWYGFQPLPVPNGSLSIELVLDGAPNAQSGHYRLHRQSLWGGDMLFNRSDSLDGTWSIKNVTVQGHTWKQVNLNGAQLNIWQYVLLPNGYLVPTNDQGAPEMGQGGWGCCRLAPRARNSFGYGRA</sequence>
<dbReference type="PROSITE" id="PS51257">
    <property type="entry name" value="PROKAR_LIPOPROTEIN"/>
    <property type="match status" value="1"/>
</dbReference>
<proteinExistence type="predicted"/>
<gene>
    <name evidence="1" type="ORF">A0U89_10870</name>
</gene>
<protein>
    <submittedName>
        <fullName evidence="1">Uncharacterized protein</fullName>
    </submittedName>
</protein>
<evidence type="ECO:0000313" key="2">
    <source>
        <dbReference type="Proteomes" id="UP000179145"/>
    </source>
</evidence>
<dbReference type="KEGG" id="kba:A0U89_10870"/>
<dbReference type="OrthoDB" id="7276699at2"/>
<dbReference type="Proteomes" id="UP000179145">
    <property type="component" value="Chromosome"/>
</dbReference>
<evidence type="ECO:0000313" key="1">
    <source>
        <dbReference type="EMBL" id="AOX17563.1"/>
    </source>
</evidence>
<dbReference type="STRING" id="153496.A0U89_10870"/>
<organism evidence="1 2">
    <name type="scientific">Kozakia baliensis</name>
    <dbReference type="NCBI Taxonomy" id="153496"/>
    <lineage>
        <taxon>Bacteria</taxon>
        <taxon>Pseudomonadati</taxon>
        <taxon>Pseudomonadota</taxon>
        <taxon>Alphaproteobacteria</taxon>
        <taxon>Acetobacterales</taxon>
        <taxon>Acetobacteraceae</taxon>
        <taxon>Kozakia</taxon>
    </lineage>
</organism>
<accession>A0A1D8UV94</accession>
<keyword evidence="2" id="KW-1185">Reference proteome</keyword>
<name>A0A1D8UV94_9PROT</name>
<dbReference type="RefSeq" id="WP_051625895.1">
    <property type="nucleotide sequence ID" value="NZ_BJVW01000001.1"/>
</dbReference>
<dbReference type="EMBL" id="CP014674">
    <property type="protein sequence ID" value="AOX17563.1"/>
    <property type="molecule type" value="Genomic_DNA"/>
</dbReference>
<reference evidence="1 2" key="1">
    <citation type="journal article" date="2016" name="Microb. Cell Fact.">
        <title>Dissection of exopolysaccharide biosynthesis in Kozakia baliensis.</title>
        <authorList>
            <person name="Brandt J.U."/>
            <person name="Jakob F."/>
            <person name="Behr J."/>
            <person name="Geissler A.J."/>
            <person name="Vogel R.F."/>
        </authorList>
    </citation>
    <scope>NUCLEOTIDE SEQUENCE [LARGE SCALE GENOMIC DNA]</scope>
    <source>
        <strain evidence="1 2">DSM 14400</strain>
    </source>
</reference>
<dbReference type="AlphaFoldDB" id="A0A1D8UV94"/>